<comment type="caution">
    <text evidence="2">The sequence shown here is derived from an EMBL/GenBank/DDBJ whole genome shotgun (WGS) entry which is preliminary data.</text>
</comment>
<evidence type="ECO:0000313" key="2">
    <source>
        <dbReference type="EMBL" id="TQL42544.1"/>
    </source>
</evidence>
<reference evidence="2 3" key="1">
    <citation type="submission" date="2019-06" db="EMBL/GenBank/DDBJ databases">
        <title>Sequencing the genomes of 1000 actinobacteria strains.</title>
        <authorList>
            <person name="Klenk H.-P."/>
        </authorList>
    </citation>
    <scope>NUCLEOTIDE SEQUENCE [LARGE SCALE GENOMIC DNA]</scope>
    <source>
        <strain evidence="2 3">DSM 8803</strain>
    </source>
</reference>
<dbReference type="Proteomes" id="UP000319094">
    <property type="component" value="Unassembled WGS sequence"/>
</dbReference>
<keyword evidence="1" id="KW-0472">Membrane</keyword>
<proteinExistence type="predicted"/>
<sequence length="232" mass="25639">MEGMAEAKQKSPGRIKQMVQVYKNTRTQDKLLTPLMLLSFVGPIVVAVLLAWLLPGNWFSWILWPLTGILAGLLIAMIVLGRRAEAVAYAQIEGRPGAVGAIVQSALRRSWRGSEVPVAMTRQQDAVYRVIGRGGVVLISEGSRQRTQRIAQDEERKLKRAISNVPISHLYVGPDEGAVALPKLSKELQKLKRVLNRNEIAAVYNRLSSLQASPVGIPKGIDPNRVRAQRPR</sequence>
<name>A0A542Y397_9MICO</name>
<accession>A0A542Y397</accession>
<dbReference type="InterPro" id="IPR025445">
    <property type="entry name" value="DUF4191"/>
</dbReference>
<evidence type="ECO:0000313" key="3">
    <source>
        <dbReference type="Proteomes" id="UP000319094"/>
    </source>
</evidence>
<dbReference type="AlphaFoldDB" id="A0A542Y397"/>
<dbReference type="Pfam" id="PF13829">
    <property type="entry name" value="DUF4191"/>
    <property type="match status" value="1"/>
</dbReference>
<dbReference type="STRING" id="55969.SD72_05560"/>
<keyword evidence="1" id="KW-0812">Transmembrane</keyword>
<evidence type="ECO:0000256" key="1">
    <source>
        <dbReference type="SAM" id="Phobius"/>
    </source>
</evidence>
<feature type="transmembrane region" description="Helical" evidence="1">
    <location>
        <begin position="31"/>
        <end position="52"/>
    </location>
</feature>
<gene>
    <name evidence="2" type="ORF">FB468_0544</name>
</gene>
<organism evidence="2 3">
    <name type="scientific">Leucobacter komagatae</name>
    <dbReference type="NCBI Taxonomy" id="55969"/>
    <lineage>
        <taxon>Bacteria</taxon>
        <taxon>Bacillati</taxon>
        <taxon>Actinomycetota</taxon>
        <taxon>Actinomycetes</taxon>
        <taxon>Micrococcales</taxon>
        <taxon>Microbacteriaceae</taxon>
        <taxon>Leucobacter</taxon>
    </lineage>
</organism>
<keyword evidence="1" id="KW-1133">Transmembrane helix</keyword>
<keyword evidence="3" id="KW-1185">Reference proteome</keyword>
<protein>
    <submittedName>
        <fullName evidence="2">Uncharacterized protein DUF4191</fullName>
    </submittedName>
</protein>
<feature type="transmembrane region" description="Helical" evidence="1">
    <location>
        <begin position="58"/>
        <end position="80"/>
    </location>
</feature>
<dbReference type="EMBL" id="VFON01000001">
    <property type="protein sequence ID" value="TQL42544.1"/>
    <property type="molecule type" value="Genomic_DNA"/>
</dbReference>